<evidence type="ECO:0000313" key="11">
    <source>
        <dbReference type="Proteomes" id="UP000324585"/>
    </source>
</evidence>
<dbReference type="GO" id="GO:0004842">
    <property type="term" value="F:ubiquitin-protein transferase activity"/>
    <property type="evidence" value="ECO:0007669"/>
    <property type="project" value="InterPro"/>
</dbReference>
<keyword evidence="11" id="KW-1185">Reference proteome</keyword>
<organism evidence="10 11">
    <name type="scientific">Porphyridium purpureum</name>
    <name type="common">Red alga</name>
    <name type="synonym">Porphyridium cruentum</name>
    <dbReference type="NCBI Taxonomy" id="35688"/>
    <lineage>
        <taxon>Eukaryota</taxon>
        <taxon>Rhodophyta</taxon>
        <taxon>Bangiophyceae</taxon>
        <taxon>Porphyridiales</taxon>
        <taxon>Porphyridiaceae</taxon>
        <taxon>Porphyridium</taxon>
    </lineage>
</organism>
<dbReference type="PANTHER" id="PTHR11685">
    <property type="entry name" value="RBR FAMILY RING FINGER AND IBR DOMAIN-CONTAINING"/>
    <property type="match status" value="1"/>
</dbReference>
<protein>
    <submittedName>
        <fullName evidence="10">Putative E3 ubiquitin-protein ligase rbrA</fullName>
    </submittedName>
</protein>
<dbReference type="OrthoDB" id="10009520at2759"/>
<comment type="caution">
    <text evidence="10">The sequence shown here is derived from an EMBL/GenBank/DDBJ whole genome shotgun (WGS) entry which is preliminary data.</text>
</comment>
<keyword evidence="6" id="KW-0862">Zinc</keyword>
<reference evidence="11" key="1">
    <citation type="journal article" date="2019" name="Nat. Commun.">
        <title>Expansion of phycobilisome linker gene families in mesophilic red algae.</title>
        <authorList>
            <person name="Lee J."/>
            <person name="Kim D."/>
            <person name="Bhattacharya D."/>
            <person name="Yoon H.S."/>
        </authorList>
    </citation>
    <scope>NUCLEOTIDE SEQUENCE [LARGE SCALE GENOMIC DNA]</scope>
    <source>
        <strain evidence="11">CCMP 1328</strain>
    </source>
</reference>
<evidence type="ECO:0000256" key="7">
    <source>
        <dbReference type="SAM" id="MobiDB-lite"/>
    </source>
</evidence>
<keyword evidence="2" id="KW-0479">Metal-binding</keyword>
<dbReference type="AlphaFoldDB" id="A0A5J4YJ59"/>
<sequence length="441" mass="49246">MSHMLRRMREHIVPRSWRRDQNELDRRELDELFAQMHRCTDEAERDEILRAFLLERWGMEVEVLSESESTETSSTCSCADASMAPQNARPGNAFAMESVKPGHICAEDEQKGNEHNGLQDNLRAEPQRPRSHSLPDMELGQDTSRLISALPSRAHSVGDTPHTSPEDVQELLESRPECMICCYPKAPRQLVVCTSCEYAHCVDCLLKVMADDQMMVRGESTGCCLLCKTPLDVDIETLLDPLVLRRRQYFVLRKELGHSHYVILCSKPGCGHTTCVPKGPPGVHPPAAQCTFCGTQMCAGCELVLRPDAGATWPGSKSHQCPTRKKMHVSSAKNKMWMMLHTKRCPRCRTRIQKDDGCSHMICSQCRFEFCWICRGQYDDEGCLSSCRCWMFWIVAAPLVFPLGAAALVVAAPVAGCALVVYGVVKGCSDSDTDSNDGCFP</sequence>
<feature type="region of interest" description="Disordered" evidence="7">
    <location>
        <begin position="109"/>
        <end position="139"/>
    </location>
</feature>
<keyword evidence="8" id="KW-1133">Transmembrane helix</keyword>
<dbReference type="GO" id="GO:0016567">
    <property type="term" value="P:protein ubiquitination"/>
    <property type="evidence" value="ECO:0007669"/>
    <property type="project" value="InterPro"/>
</dbReference>
<evidence type="ECO:0000256" key="1">
    <source>
        <dbReference type="ARBA" id="ARBA00022679"/>
    </source>
</evidence>
<dbReference type="EMBL" id="VRMN01000013">
    <property type="protein sequence ID" value="KAA8491481.1"/>
    <property type="molecule type" value="Genomic_DNA"/>
</dbReference>
<keyword evidence="5" id="KW-0833">Ubl conjugation pathway</keyword>
<gene>
    <name evidence="10" type="ORF">FVE85_2496</name>
</gene>
<feature type="transmembrane region" description="Helical" evidence="8">
    <location>
        <begin position="390"/>
        <end position="422"/>
    </location>
</feature>
<dbReference type="InterPro" id="IPR044066">
    <property type="entry name" value="TRIAD_supradom"/>
</dbReference>
<evidence type="ECO:0000256" key="2">
    <source>
        <dbReference type="ARBA" id="ARBA00022723"/>
    </source>
</evidence>
<dbReference type="PROSITE" id="PS51873">
    <property type="entry name" value="TRIAD"/>
    <property type="match status" value="1"/>
</dbReference>
<dbReference type="GO" id="GO:0008270">
    <property type="term" value="F:zinc ion binding"/>
    <property type="evidence" value="ECO:0007669"/>
    <property type="project" value="UniProtKB-KW"/>
</dbReference>
<evidence type="ECO:0000256" key="8">
    <source>
        <dbReference type="SAM" id="Phobius"/>
    </source>
</evidence>
<evidence type="ECO:0000259" key="9">
    <source>
        <dbReference type="PROSITE" id="PS51873"/>
    </source>
</evidence>
<evidence type="ECO:0000256" key="3">
    <source>
        <dbReference type="ARBA" id="ARBA00022737"/>
    </source>
</evidence>
<keyword evidence="8" id="KW-0472">Membrane</keyword>
<keyword evidence="8" id="KW-0812">Transmembrane</keyword>
<keyword evidence="3" id="KW-0677">Repeat</keyword>
<proteinExistence type="predicted"/>
<dbReference type="Gene3D" id="1.20.120.1750">
    <property type="match status" value="1"/>
</dbReference>
<dbReference type="Pfam" id="PF22191">
    <property type="entry name" value="IBR_1"/>
    <property type="match status" value="1"/>
</dbReference>
<evidence type="ECO:0000256" key="4">
    <source>
        <dbReference type="ARBA" id="ARBA00022771"/>
    </source>
</evidence>
<evidence type="ECO:0000313" key="10">
    <source>
        <dbReference type="EMBL" id="KAA8491481.1"/>
    </source>
</evidence>
<dbReference type="Proteomes" id="UP000324585">
    <property type="component" value="Unassembled WGS sequence"/>
</dbReference>
<feature type="domain" description="RING-type" evidence="9">
    <location>
        <begin position="174"/>
        <end position="393"/>
    </location>
</feature>
<dbReference type="InterPro" id="IPR031127">
    <property type="entry name" value="E3_UB_ligase_RBR"/>
</dbReference>
<dbReference type="SUPFAM" id="SSF57850">
    <property type="entry name" value="RING/U-box"/>
    <property type="match status" value="1"/>
</dbReference>
<keyword evidence="1" id="KW-0808">Transferase</keyword>
<name>A0A5J4YJ59_PORPP</name>
<accession>A0A5J4YJ59</accession>
<evidence type="ECO:0000256" key="5">
    <source>
        <dbReference type="ARBA" id="ARBA00022786"/>
    </source>
</evidence>
<evidence type="ECO:0000256" key="6">
    <source>
        <dbReference type="ARBA" id="ARBA00022833"/>
    </source>
</evidence>
<keyword evidence="4" id="KW-0863">Zinc-finger</keyword>